<comment type="subunit">
    <text evidence="6">The basal body constitutes a major portion of the flagellar organelle and consists of a number of rings mounted on a central rod. In Gram-negative bacteria, at least four rings, L, P, S and M are present, whereas Gram-positive bacteria lack the L and P rings. The rod consists of about 26 subunits of FlgG in the distal portion, and FlgB, FlgC and FlgF build up the proximal portion of the rod with about 6 subunits each. Rod assembly occurs by export via the flagellum-specific pathway of its constituent proteins and by their incorporation into the rod structure in the probable order of FlgB, FlgC, FlgF and FlgG. Another protein, FliE, also assembles onto the stable rod structure.</text>
</comment>
<sequence>MEKSMQPIQLFELASRQAEWLSVRQEVVATNIANANTPKFHAKDVSPFEAVMQATSQQVGMARTNPVHLGESTLSENIAVRDNPVNNEIGMQESGNSVGLAEEMTKTGEIKRQYDLNASLVKSFHRMMLMTVKR</sequence>
<dbReference type="GO" id="GO:0071973">
    <property type="term" value="P:bacterial-type flagellum-dependent cell motility"/>
    <property type="evidence" value="ECO:0007669"/>
    <property type="project" value="InterPro"/>
</dbReference>
<organism evidence="9">
    <name type="scientific">Agrobacterium tumefaciens</name>
    <dbReference type="NCBI Taxonomy" id="358"/>
    <lineage>
        <taxon>Bacteria</taxon>
        <taxon>Pseudomonadati</taxon>
        <taxon>Pseudomonadota</taxon>
        <taxon>Alphaproteobacteria</taxon>
        <taxon>Hyphomicrobiales</taxon>
        <taxon>Rhizobiaceae</taxon>
        <taxon>Rhizobium/Agrobacterium group</taxon>
        <taxon>Agrobacterium</taxon>
        <taxon>Agrobacterium tumefaciens complex</taxon>
    </lineage>
</organism>
<proteinExistence type="inferred from homology"/>
<dbReference type="InterPro" id="IPR001444">
    <property type="entry name" value="Flag_bb_rod_N"/>
</dbReference>
<dbReference type="InterPro" id="IPR006300">
    <property type="entry name" value="FlgB"/>
</dbReference>
<dbReference type="InterPro" id="IPR019776">
    <property type="entry name" value="Flagellar_basal_body_rod_CS"/>
</dbReference>
<dbReference type="PROSITE" id="PS00588">
    <property type="entry name" value="FLAGELLA_BB_ROD"/>
    <property type="match status" value="1"/>
</dbReference>
<evidence type="ECO:0000313" key="9">
    <source>
        <dbReference type="EMBL" id="AAB71787.1"/>
    </source>
</evidence>
<evidence type="ECO:0000259" key="8">
    <source>
        <dbReference type="Pfam" id="PF00460"/>
    </source>
</evidence>
<accession>O34173</accession>
<evidence type="ECO:0000256" key="7">
    <source>
        <dbReference type="PIRNR" id="PIRNR002889"/>
    </source>
</evidence>
<evidence type="ECO:0000256" key="3">
    <source>
        <dbReference type="ARBA" id="ARBA00014376"/>
    </source>
</evidence>
<name>O34173_AGRTU</name>
<evidence type="ECO:0000256" key="6">
    <source>
        <dbReference type="ARBA" id="ARBA00026072"/>
    </source>
</evidence>
<evidence type="ECO:0000256" key="2">
    <source>
        <dbReference type="ARBA" id="ARBA00009677"/>
    </source>
</evidence>
<dbReference type="AlphaFoldDB" id="O34173"/>
<dbReference type="GO" id="GO:0030694">
    <property type="term" value="C:bacterial-type flagellum basal body, rod"/>
    <property type="evidence" value="ECO:0007669"/>
    <property type="project" value="InterPro"/>
</dbReference>
<keyword evidence="4 7" id="KW-0975">Bacterial flagellum</keyword>
<evidence type="ECO:0000256" key="5">
    <source>
        <dbReference type="ARBA" id="ARBA00024934"/>
    </source>
</evidence>
<comment type="similarity">
    <text evidence="2 7">Belongs to the flagella basal body rod proteins family.</text>
</comment>
<feature type="domain" description="Flagellar basal body rod protein N-terminal" evidence="8">
    <location>
        <begin position="22"/>
        <end position="39"/>
    </location>
</feature>
<protein>
    <recommendedName>
        <fullName evidence="3 7">Flagellar basal body rod protein FlgB</fullName>
    </recommendedName>
</protein>
<comment type="subcellular location">
    <subcellularLocation>
        <location evidence="1 7">Bacterial flagellum basal body</location>
    </subcellularLocation>
</comment>
<gene>
    <name evidence="9" type="primary">flgB</name>
</gene>
<dbReference type="PIRSF" id="PIRSF002889">
    <property type="entry name" value="Rod_FlgB"/>
    <property type="match status" value="1"/>
</dbReference>
<dbReference type="NCBIfam" id="NF004653">
    <property type="entry name" value="PRK06003.1"/>
    <property type="match status" value="1"/>
</dbReference>
<dbReference type="Pfam" id="PF00460">
    <property type="entry name" value="Flg_bb_rod"/>
    <property type="match status" value="1"/>
</dbReference>
<evidence type="ECO:0000256" key="1">
    <source>
        <dbReference type="ARBA" id="ARBA00004117"/>
    </source>
</evidence>
<evidence type="ECO:0000256" key="4">
    <source>
        <dbReference type="ARBA" id="ARBA00023143"/>
    </source>
</evidence>
<dbReference type="EMBL" id="U95165">
    <property type="protein sequence ID" value="AAB71787.1"/>
    <property type="molecule type" value="Genomic_DNA"/>
</dbReference>
<comment type="function">
    <text evidence="5 7">Structural component of flagellum, the bacterial motility apparatus. Part of the rod structure of flagellar basal body.</text>
</comment>
<reference evidence="9" key="1">
    <citation type="journal article" date="1999" name="Microbiology">
        <title>Agrobacterium tumefaciens possesses a fourth flagelin gene located in a large gene cluster concerned with flagellar structure, assembly and motility.</title>
        <authorList>
            <person name="Deakin W.J."/>
            <person name="Parker V.E."/>
            <person name="Wright E.L."/>
            <person name="Ashcroft K.J."/>
            <person name="Loake G.J."/>
            <person name="Shaw C.H."/>
        </authorList>
    </citation>
    <scope>NUCLEOTIDE SEQUENCE</scope>
    <source>
        <strain evidence="9">C58C1</strain>
    </source>
</reference>
<dbReference type="NCBIfam" id="TIGR01396">
    <property type="entry name" value="FlgB"/>
    <property type="match status" value="1"/>
</dbReference>